<protein>
    <submittedName>
        <fullName evidence="1">Uncharacterized protein</fullName>
    </submittedName>
</protein>
<dbReference type="EMBL" id="VIFX01000001">
    <property type="protein sequence ID" value="TQR88640.1"/>
    <property type="molecule type" value="Genomic_DNA"/>
</dbReference>
<gene>
    <name evidence="1" type="ORF">D8S82_01145</name>
</gene>
<accession>A0A544W8S6</accession>
<evidence type="ECO:0000313" key="1">
    <source>
        <dbReference type="EMBL" id="TQR88640.1"/>
    </source>
</evidence>
<proteinExistence type="predicted"/>
<reference evidence="1 2" key="1">
    <citation type="submission" date="2018-10" db="EMBL/GenBank/DDBJ databases">
        <title>Draft genome of Mycobacterium hodleri strain B.</title>
        <authorList>
            <person name="Amande T.J."/>
            <person name="Mcgenity T.J."/>
        </authorList>
    </citation>
    <scope>NUCLEOTIDE SEQUENCE [LARGE SCALE GENOMIC DNA]</scope>
    <source>
        <strain evidence="1 2">B</strain>
    </source>
</reference>
<keyword evidence="2" id="KW-1185">Reference proteome</keyword>
<dbReference type="RefSeq" id="WP_142550026.1">
    <property type="nucleotide sequence ID" value="NZ_VIFX01000001.1"/>
</dbReference>
<evidence type="ECO:0000313" key="2">
    <source>
        <dbReference type="Proteomes" id="UP000315759"/>
    </source>
</evidence>
<dbReference type="AlphaFoldDB" id="A0A544W8S6"/>
<name>A0A544W8S6_9MYCO</name>
<organism evidence="1 2">
    <name type="scientific">Mycolicibacterium hodleri</name>
    <dbReference type="NCBI Taxonomy" id="49897"/>
    <lineage>
        <taxon>Bacteria</taxon>
        <taxon>Bacillati</taxon>
        <taxon>Actinomycetota</taxon>
        <taxon>Actinomycetes</taxon>
        <taxon>Mycobacteriales</taxon>
        <taxon>Mycobacteriaceae</taxon>
        <taxon>Mycolicibacterium</taxon>
    </lineage>
</organism>
<dbReference type="Proteomes" id="UP000315759">
    <property type="component" value="Unassembled WGS sequence"/>
</dbReference>
<comment type="caution">
    <text evidence="1">The sequence shown here is derived from an EMBL/GenBank/DDBJ whole genome shotgun (WGS) entry which is preliminary data.</text>
</comment>
<sequence length="214" mass="22707">MSNALLAAAVFLLACTIGALLWIPLSRALSEPVVPSGSRRPTEVGIGTVRAVDEYVTLDVECVTGQHFVGSLRQHAGGATLGQLQPGVLLLVTFDPAEREQLSLADDMVAVRTAFDQMLVSKGLVAPAQMDLIRYGVKSRGTVTAMRSTGVAREDYREVEVDLMVRRAKGGQFPARETTLVPASALANVAPGCIVDVFYRRGDESSVAVSVPPA</sequence>